<feature type="binding site" evidence="8">
    <location>
        <position position="82"/>
    </location>
    <ligand>
        <name>S-adenosyl-L-methionine</name>
        <dbReference type="ChEBI" id="CHEBI:59789"/>
    </ligand>
</feature>
<comment type="subunit">
    <text evidence="8">Homodimer.</text>
</comment>
<keyword evidence="4 8" id="KW-0460">Magnesium</keyword>
<sequence length="239" mass="26895">MRKIPVLEIFGPTIQGEGMVIGQKTMFVRTAGCDYSCSWCDSAFTWDGSAKDDIRLLTSAEIWEELRDIGGRRFNHVTISGGNPALISAIEELLAIFKENGVSSALETQGSRWQEWFLEIDELTLSPKPPSSGMATDFEKLDFIIERLKVSRSHSLKVVIFNEEDLEYAANLHERYPGVPFFLQVGNSDLSVDEGSGFLSRLITDYENLIEAVTESERLNDVRVLPQLHTYVWGNKRGV</sequence>
<dbReference type="NCBIfam" id="TIGR03365">
    <property type="entry name" value="Bsubt_queE"/>
    <property type="match status" value="1"/>
</dbReference>
<dbReference type="Pfam" id="PF04055">
    <property type="entry name" value="Radical_SAM"/>
    <property type="match status" value="1"/>
</dbReference>
<feature type="binding site" evidence="8">
    <location>
        <begin position="14"/>
        <end position="16"/>
    </location>
    <ligand>
        <name>substrate</name>
    </ligand>
</feature>
<keyword evidence="5 8" id="KW-0408">Iron</keyword>
<feature type="binding site" evidence="8">
    <location>
        <position position="33"/>
    </location>
    <ligand>
        <name>[4Fe-4S] cluster</name>
        <dbReference type="ChEBI" id="CHEBI:49883"/>
        <note>4Fe-4S-S-AdoMet</note>
    </ligand>
</feature>
<keyword evidence="6 8" id="KW-0411">Iron-sulfur</keyword>
<dbReference type="RefSeq" id="WP_113929235.1">
    <property type="nucleotide sequence ID" value="NZ_VTEG01000001.1"/>
</dbReference>
<comment type="similarity">
    <text evidence="8">Belongs to the radical SAM superfamily. 7-carboxy-7-deazaguanine synthase family.</text>
</comment>
<dbReference type="PROSITE" id="PS51918">
    <property type="entry name" value="RADICAL_SAM"/>
    <property type="match status" value="1"/>
</dbReference>
<dbReference type="PANTHER" id="PTHR42836">
    <property type="entry name" value="7-CARBOXY-7-DEAZAGUANINE SYNTHASE"/>
    <property type="match status" value="1"/>
</dbReference>
<evidence type="ECO:0000256" key="5">
    <source>
        <dbReference type="ARBA" id="ARBA00023004"/>
    </source>
</evidence>
<feature type="binding site" evidence="8">
    <location>
        <position position="80"/>
    </location>
    <ligand>
        <name>substrate</name>
    </ligand>
</feature>
<accession>A0A5D4MJI1</accession>
<evidence type="ECO:0000256" key="2">
    <source>
        <dbReference type="ARBA" id="ARBA00022691"/>
    </source>
</evidence>
<comment type="caution">
    <text evidence="8">Lacks conserved residue(s) required for the propagation of feature annotation.</text>
</comment>
<comment type="cofactor">
    <cofactor evidence="8">
        <name>[4Fe-4S] cluster</name>
        <dbReference type="ChEBI" id="CHEBI:49883"/>
    </cofactor>
    <text evidence="8">Binds 1 [4Fe-4S] cluster. The cluster is coordinated with 3 cysteines and an exchangeable S-adenosyl-L-methionine.</text>
</comment>
<keyword evidence="2 8" id="KW-0949">S-adenosyl-L-methionine</keyword>
<dbReference type="GO" id="GO:0016840">
    <property type="term" value="F:carbon-nitrogen lyase activity"/>
    <property type="evidence" value="ECO:0007669"/>
    <property type="project" value="UniProtKB-UniRule"/>
</dbReference>
<feature type="binding site" evidence="8">
    <location>
        <position position="40"/>
    </location>
    <ligand>
        <name>[4Fe-4S] cluster</name>
        <dbReference type="ChEBI" id="CHEBI:49883"/>
        <note>4Fe-4S-S-AdoMet</note>
    </ligand>
</feature>
<dbReference type="InterPro" id="IPR058240">
    <property type="entry name" value="rSAM_sf"/>
</dbReference>
<evidence type="ECO:0000256" key="3">
    <source>
        <dbReference type="ARBA" id="ARBA00022723"/>
    </source>
</evidence>
<keyword evidence="7 8" id="KW-0456">Lyase</keyword>
<dbReference type="GO" id="GO:1904047">
    <property type="term" value="F:S-adenosyl-L-methionine binding"/>
    <property type="evidence" value="ECO:0007669"/>
    <property type="project" value="UniProtKB-UniRule"/>
</dbReference>
<evidence type="ECO:0000256" key="1">
    <source>
        <dbReference type="ARBA" id="ARBA00022485"/>
    </source>
</evidence>
<dbReference type="InterPro" id="IPR024924">
    <property type="entry name" value="7-CO-7-deazaguanine_synth-like"/>
</dbReference>
<dbReference type="Proteomes" id="UP000325182">
    <property type="component" value="Unassembled WGS sequence"/>
</dbReference>
<comment type="function">
    <text evidence="8">Catalyzes the complex heterocyclic radical-mediated conversion of 6-carboxy-5,6,7,8-tetrahydropterin (CPH4) to 7-carboxy-7-deazaguanine (CDG), a step common to the biosynthetic pathways of all 7-deazapurine-containing compounds.</text>
</comment>
<name>A0A5D4MJI1_9BACI</name>
<dbReference type="GO" id="GO:0051539">
    <property type="term" value="F:4 iron, 4 sulfur cluster binding"/>
    <property type="evidence" value="ECO:0007669"/>
    <property type="project" value="UniProtKB-UniRule"/>
</dbReference>
<keyword evidence="8" id="KW-0671">Queuosine biosynthesis</keyword>
<evidence type="ECO:0000313" key="11">
    <source>
        <dbReference type="Proteomes" id="UP000325182"/>
    </source>
</evidence>
<dbReference type="GO" id="GO:0008616">
    <property type="term" value="P:tRNA queuosine(34) biosynthetic process"/>
    <property type="evidence" value="ECO:0007669"/>
    <property type="project" value="UniProtKB-UniRule"/>
</dbReference>
<dbReference type="AlphaFoldDB" id="A0A5D4MJI1"/>
<protein>
    <recommendedName>
        <fullName evidence="8">7-carboxy-7-deazaguanine synthase</fullName>
        <shortName evidence="8">CDG synthase</shortName>
        <ecNumber evidence="8">4.3.99.3</ecNumber>
    </recommendedName>
    <alternativeName>
        <fullName evidence="8">Queuosine biosynthesis protein QueE</fullName>
    </alternativeName>
</protein>
<evidence type="ECO:0000256" key="7">
    <source>
        <dbReference type="ARBA" id="ARBA00023239"/>
    </source>
</evidence>
<evidence type="ECO:0000256" key="8">
    <source>
        <dbReference type="HAMAP-Rule" id="MF_00917"/>
    </source>
</evidence>
<dbReference type="InterPro" id="IPR013785">
    <property type="entry name" value="Aldolase_TIM"/>
</dbReference>
<evidence type="ECO:0000259" key="9">
    <source>
        <dbReference type="PROSITE" id="PS51918"/>
    </source>
</evidence>
<dbReference type="HAMAP" id="MF_00917">
    <property type="entry name" value="QueE"/>
    <property type="match status" value="1"/>
</dbReference>
<feature type="binding site" evidence="8">
    <location>
        <position position="29"/>
    </location>
    <ligand>
        <name>substrate</name>
    </ligand>
</feature>
<evidence type="ECO:0000313" key="10">
    <source>
        <dbReference type="EMBL" id="TYS01539.1"/>
    </source>
</evidence>
<dbReference type="PIRSF" id="PIRSF000370">
    <property type="entry name" value="QueE"/>
    <property type="match status" value="1"/>
</dbReference>
<feature type="binding site" evidence="8">
    <location>
        <begin position="126"/>
        <end position="128"/>
    </location>
    <ligand>
        <name>S-adenosyl-L-methionine</name>
        <dbReference type="ChEBI" id="CHEBI:59789"/>
    </ligand>
</feature>
<feature type="binding site" evidence="8">
    <location>
        <position position="37"/>
    </location>
    <ligand>
        <name>[4Fe-4S] cluster</name>
        <dbReference type="ChEBI" id="CHEBI:49883"/>
        <note>4Fe-4S-S-AdoMet</note>
    </ligand>
</feature>
<dbReference type="SUPFAM" id="SSF102114">
    <property type="entry name" value="Radical SAM enzymes"/>
    <property type="match status" value="1"/>
</dbReference>
<comment type="caution">
    <text evidence="10">The sequence shown here is derived from an EMBL/GenBank/DDBJ whole genome shotgun (WGS) entry which is preliminary data.</text>
</comment>
<comment type="cofactor">
    <cofactor evidence="8">
        <name>S-adenosyl-L-methionine</name>
        <dbReference type="ChEBI" id="CHEBI:59789"/>
    </cofactor>
    <text evidence="8">Binds 1 S-adenosyl-L-methionine per subunit.</text>
</comment>
<proteinExistence type="inferred from homology"/>
<keyword evidence="1 8" id="KW-0004">4Fe-4S</keyword>
<dbReference type="EC" id="4.3.99.3" evidence="8"/>
<dbReference type="InterPro" id="IPR007197">
    <property type="entry name" value="rSAM"/>
</dbReference>
<dbReference type="Gene3D" id="3.20.20.70">
    <property type="entry name" value="Aldolase class I"/>
    <property type="match status" value="1"/>
</dbReference>
<dbReference type="UniPathway" id="UPA00391"/>
<feature type="domain" description="Radical SAM core" evidence="9">
    <location>
        <begin position="20"/>
        <end position="235"/>
    </location>
</feature>
<comment type="catalytic activity">
    <reaction evidence="8">
        <text>6-carboxy-5,6,7,8-tetrahydropterin + H(+) = 7-carboxy-7-carbaguanine + NH4(+)</text>
        <dbReference type="Rhea" id="RHEA:27974"/>
        <dbReference type="ChEBI" id="CHEBI:15378"/>
        <dbReference type="ChEBI" id="CHEBI:28938"/>
        <dbReference type="ChEBI" id="CHEBI:61032"/>
        <dbReference type="ChEBI" id="CHEBI:61036"/>
        <dbReference type="EC" id="4.3.99.3"/>
    </reaction>
</comment>
<dbReference type="PANTHER" id="PTHR42836:SF1">
    <property type="entry name" value="7-CARBOXY-7-DEAZAGUANINE SYNTHASE"/>
    <property type="match status" value="1"/>
</dbReference>
<keyword evidence="3 8" id="KW-0479">Metal-binding</keyword>
<comment type="cofactor">
    <cofactor evidence="8">
        <name>Mg(2+)</name>
        <dbReference type="ChEBI" id="CHEBI:18420"/>
    </cofactor>
</comment>
<dbReference type="InterPro" id="IPR017742">
    <property type="entry name" value="Deazaguanine_synth"/>
</dbReference>
<organism evidence="10 11">
    <name type="scientific">Rossellomorea vietnamensis</name>
    <dbReference type="NCBI Taxonomy" id="218284"/>
    <lineage>
        <taxon>Bacteria</taxon>
        <taxon>Bacillati</taxon>
        <taxon>Bacillota</taxon>
        <taxon>Bacilli</taxon>
        <taxon>Bacillales</taxon>
        <taxon>Bacillaceae</taxon>
        <taxon>Rossellomorea</taxon>
    </lineage>
</organism>
<reference evidence="10 11" key="1">
    <citation type="submission" date="2019-08" db="EMBL/GenBank/DDBJ databases">
        <title>Bacillus genomes from the desert of Cuatro Cienegas, Coahuila.</title>
        <authorList>
            <person name="Olmedo-Alvarez G."/>
        </authorList>
    </citation>
    <scope>NUCLEOTIDE SEQUENCE [LARGE SCALE GENOMIC DNA]</scope>
    <source>
        <strain evidence="10 11">CH128b_4D</strain>
    </source>
</reference>
<evidence type="ECO:0000256" key="6">
    <source>
        <dbReference type="ARBA" id="ARBA00023014"/>
    </source>
</evidence>
<dbReference type="SFLD" id="SFLDS00029">
    <property type="entry name" value="Radical_SAM"/>
    <property type="match status" value="1"/>
</dbReference>
<dbReference type="SFLD" id="SFLDF00300">
    <property type="entry name" value="7-carboxy-7-deazaguanine_synth"/>
    <property type="match status" value="1"/>
</dbReference>
<dbReference type="GO" id="GO:0000287">
    <property type="term" value="F:magnesium ion binding"/>
    <property type="evidence" value="ECO:0007669"/>
    <property type="project" value="UniProtKB-UniRule"/>
</dbReference>
<feature type="binding site" evidence="8">
    <location>
        <begin position="39"/>
        <end position="41"/>
    </location>
    <ligand>
        <name>S-adenosyl-L-methionine</name>
        <dbReference type="ChEBI" id="CHEBI:59789"/>
    </ligand>
</feature>
<comment type="pathway">
    <text evidence="8">Purine metabolism; 7-cyano-7-deazaguanine biosynthesis.</text>
</comment>
<feature type="binding site" evidence="8">
    <location>
        <position position="42"/>
    </location>
    <ligand>
        <name>Mg(2+)</name>
        <dbReference type="ChEBI" id="CHEBI:18420"/>
    </ligand>
</feature>
<dbReference type="EMBL" id="VTEG01000001">
    <property type="protein sequence ID" value="TYS01539.1"/>
    <property type="molecule type" value="Genomic_DNA"/>
</dbReference>
<gene>
    <name evidence="8 10" type="primary">queE</name>
    <name evidence="10" type="ORF">FZC84_02485</name>
</gene>
<evidence type="ECO:0000256" key="4">
    <source>
        <dbReference type="ARBA" id="ARBA00022842"/>
    </source>
</evidence>